<dbReference type="InterPro" id="IPR001279">
    <property type="entry name" value="Metallo-B-lactamas"/>
</dbReference>
<dbReference type="SUPFAM" id="SSF56281">
    <property type="entry name" value="Metallo-hydrolase/oxidoreductase"/>
    <property type="match status" value="1"/>
</dbReference>
<name>A0A9D0ZG51_9FIRM</name>
<evidence type="ECO:0000259" key="1">
    <source>
        <dbReference type="SMART" id="SM00849"/>
    </source>
</evidence>
<comment type="caution">
    <text evidence="2">The sequence shown here is derived from an EMBL/GenBank/DDBJ whole genome shotgun (WGS) entry which is preliminary data.</text>
</comment>
<dbReference type="PANTHER" id="PTHR47619:SF1">
    <property type="entry name" value="EXODEOXYRIBONUCLEASE WALJ"/>
    <property type="match status" value="1"/>
</dbReference>
<dbReference type="InterPro" id="IPR052533">
    <property type="entry name" value="WalJ/YycJ-like"/>
</dbReference>
<organism evidence="2 3">
    <name type="scientific">Candidatus Scatavimonas merdigallinarum</name>
    <dbReference type="NCBI Taxonomy" id="2840914"/>
    <lineage>
        <taxon>Bacteria</taxon>
        <taxon>Bacillati</taxon>
        <taxon>Bacillota</taxon>
        <taxon>Clostridia</taxon>
        <taxon>Eubacteriales</taxon>
        <taxon>Oscillospiraceae</taxon>
        <taxon>Oscillospiraceae incertae sedis</taxon>
        <taxon>Candidatus Scatavimonas</taxon>
    </lineage>
</organism>
<dbReference type="PANTHER" id="PTHR47619">
    <property type="entry name" value="METALLO-HYDROLASE YYCJ-RELATED"/>
    <property type="match status" value="1"/>
</dbReference>
<dbReference type="Gene3D" id="3.60.15.10">
    <property type="entry name" value="Ribonuclease Z/Hydroxyacylglutathione hydrolase-like"/>
    <property type="match status" value="1"/>
</dbReference>
<accession>A0A9D0ZG51</accession>
<sequence>MARLCPLFSGSKGNCYYIGSGSGGILVDAGRSARQIEAAMAQNELDIRLVKGIFITHEHSDHIQGLRVLASRYHMDVYASPGTLEALSAQGVLNGQFKSHMVEGSGVQAGDMLIRPFQTSHDAKESTGFVVTTGDGRKAAVATDTGVLTEAVKHAVLGCDCVIIESNHDVGMLLNGIYPYHLKRRILSDRGHLSNEMCAQFLPSLVRHGTTRLVLAHLSRENNLPNIAMQSAVCALESAGMRRDSDYILTIAPEVTQGKTIIF</sequence>
<feature type="domain" description="Metallo-beta-lactamase" evidence="1">
    <location>
        <begin position="12"/>
        <end position="181"/>
    </location>
</feature>
<dbReference type="SMART" id="SM00849">
    <property type="entry name" value="Lactamase_B"/>
    <property type="match status" value="1"/>
</dbReference>
<evidence type="ECO:0000313" key="2">
    <source>
        <dbReference type="EMBL" id="HIQ79920.1"/>
    </source>
</evidence>
<reference evidence="2" key="1">
    <citation type="submission" date="2020-10" db="EMBL/GenBank/DDBJ databases">
        <authorList>
            <person name="Gilroy R."/>
        </authorList>
    </citation>
    <scope>NUCLEOTIDE SEQUENCE</scope>
    <source>
        <strain evidence="2">ChiSjej1B19-3389</strain>
    </source>
</reference>
<evidence type="ECO:0000313" key="3">
    <source>
        <dbReference type="Proteomes" id="UP000886787"/>
    </source>
</evidence>
<dbReference type="Proteomes" id="UP000886787">
    <property type="component" value="Unassembled WGS sequence"/>
</dbReference>
<dbReference type="EMBL" id="DVFW01000009">
    <property type="protein sequence ID" value="HIQ79920.1"/>
    <property type="molecule type" value="Genomic_DNA"/>
</dbReference>
<protein>
    <submittedName>
        <fullName evidence="2">MBL fold metallo-hydrolase</fullName>
    </submittedName>
</protein>
<dbReference type="InterPro" id="IPR036866">
    <property type="entry name" value="RibonucZ/Hydroxyglut_hydro"/>
</dbReference>
<reference evidence="2" key="2">
    <citation type="journal article" date="2021" name="PeerJ">
        <title>Extensive microbial diversity within the chicken gut microbiome revealed by metagenomics and culture.</title>
        <authorList>
            <person name="Gilroy R."/>
            <person name="Ravi A."/>
            <person name="Getino M."/>
            <person name="Pursley I."/>
            <person name="Horton D.L."/>
            <person name="Alikhan N.F."/>
            <person name="Baker D."/>
            <person name="Gharbi K."/>
            <person name="Hall N."/>
            <person name="Watson M."/>
            <person name="Adriaenssens E.M."/>
            <person name="Foster-Nyarko E."/>
            <person name="Jarju S."/>
            <person name="Secka A."/>
            <person name="Antonio M."/>
            <person name="Oren A."/>
            <person name="Chaudhuri R.R."/>
            <person name="La Ragione R."/>
            <person name="Hildebrand F."/>
            <person name="Pallen M.J."/>
        </authorList>
    </citation>
    <scope>NUCLEOTIDE SEQUENCE</scope>
    <source>
        <strain evidence="2">ChiSjej1B19-3389</strain>
    </source>
</reference>
<dbReference type="AlphaFoldDB" id="A0A9D0ZG51"/>
<proteinExistence type="predicted"/>
<gene>
    <name evidence="2" type="ORF">IAD32_01385</name>
</gene>
<dbReference type="Pfam" id="PF12706">
    <property type="entry name" value="Lactamase_B_2"/>
    <property type="match status" value="1"/>
</dbReference>